<keyword evidence="3" id="KW-1185">Reference proteome</keyword>
<feature type="domain" description="Polyphosphate kinase-2-related" evidence="1">
    <location>
        <begin position="15"/>
        <end position="234"/>
    </location>
</feature>
<reference evidence="3" key="1">
    <citation type="submission" date="2016-10" db="EMBL/GenBank/DDBJ databases">
        <authorList>
            <person name="Varghese N."/>
            <person name="Submissions S."/>
        </authorList>
    </citation>
    <scope>NUCLEOTIDE SEQUENCE [LARGE SCALE GENOMIC DNA]</scope>
    <source>
        <strain evidence="3">DSM 8987</strain>
    </source>
</reference>
<protein>
    <submittedName>
        <fullName evidence="2">Polyphosphate:AMP phosphotransferase</fullName>
    </submittedName>
</protein>
<proteinExistence type="predicted"/>
<evidence type="ECO:0000313" key="2">
    <source>
        <dbReference type="EMBL" id="SDE07022.1"/>
    </source>
</evidence>
<dbReference type="AlphaFoldDB" id="A0A1G6ZWR6"/>
<dbReference type="InterPro" id="IPR022488">
    <property type="entry name" value="PPK2-related"/>
</dbReference>
<dbReference type="Gene3D" id="3.40.50.300">
    <property type="entry name" value="P-loop containing nucleotide triphosphate hydrolases"/>
    <property type="match status" value="2"/>
</dbReference>
<evidence type="ECO:0000259" key="1">
    <source>
        <dbReference type="Pfam" id="PF03976"/>
    </source>
</evidence>
<name>A0A1G6ZWR6_9BACT</name>
<dbReference type="InterPro" id="IPR022489">
    <property type="entry name" value="PolyP_AMP_Tfrase"/>
</dbReference>
<keyword evidence="2" id="KW-0808">Transferase</keyword>
<dbReference type="GO" id="GO:0006797">
    <property type="term" value="P:polyphosphate metabolic process"/>
    <property type="evidence" value="ECO:0007669"/>
    <property type="project" value="InterPro"/>
</dbReference>
<gene>
    <name evidence="2" type="ORF">SAMN05661003_103167</name>
</gene>
<dbReference type="OrthoDB" id="9775224at2"/>
<dbReference type="GO" id="GO:0043751">
    <property type="term" value="F:polyphosphate:AMP phosphotransferase activity"/>
    <property type="evidence" value="ECO:0007669"/>
    <property type="project" value="InterPro"/>
</dbReference>
<dbReference type="Pfam" id="PF03976">
    <property type="entry name" value="PPK2"/>
    <property type="match status" value="2"/>
</dbReference>
<feature type="domain" description="Polyphosphate kinase-2-related" evidence="1">
    <location>
        <begin position="270"/>
        <end position="495"/>
    </location>
</feature>
<dbReference type="EMBL" id="FNAQ01000003">
    <property type="protein sequence ID" value="SDE07022.1"/>
    <property type="molecule type" value="Genomic_DNA"/>
</dbReference>
<sequence>MFEAVELGHRIGAGRYARELPPLRADLIAAQLQLIRTRPFSVVIILAGMDGAGKGDSVNVLNEWLDPRHVQTYAPAESLARDGDRPPMWRYWGALPAKGEIAIFFDDLYSGPIRQRVYGHVGNSELDQALERNLRFEKMLVAEGVLVLKIWLHLSRKDQKKRFCQLEQAAATRWRVTAEDWHNHEHYQDFHRIAERALRQTSTAEAPWTLIEGSDRHYRELTLGQTLLQALRQRLEAGEARHVVNVTVPPRLPRLDDRNLLRALDLGRDLAKADYDRQLAHWQGRLSRLSRKKGFARLSLVVVFEGNDAAGKGGAIRRVTRALDARRYRVVPVGAPTDEEAARPYLWRFWRQLPTRGRLVLFDRSWYGRVLVERVEGLCEPVDWLRAYGEINDFEEQLVRHQCLVVKFWLAIDADEQLRRFRQREAVPFKQFKITAEDWRNRDRWPLYEEAVCDMVERTSSDIAPWVLVEANSKRYARIKILKTLCQRIAAALRQQRTPEAPARWSS</sequence>
<accession>A0A1G6ZWR6</accession>
<organism evidence="2 3">
    <name type="scientific">Desulfuromonas thiophila</name>
    <dbReference type="NCBI Taxonomy" id="57664"/>
    <lineage>
        <taxon>Bacteria</taxon>
        <taxon>Pseudomonadati</taxon>
        <taxon>Thermodesulfobacteriota</taxon>
        <taxon>Desulfuromonadia</taxon>
        <taxon>Desulfuromonadales</taxon>
        <taxon>Desulfuromonadaceae</taxon>
        <taxon>Desulfuromonas</taxon>
    </lineage>
</organism>
<dbReference type="NCBIfam" id="TIGR03708">
    <property type="entry name" value="poly_P_AMP_trns"/>
    <property type="match status" value="1"/>
</dbReference>
<dbReference type="PANTHER" id="PTHR34383:SF3">
    <property type="entry name" value="POLYPHOSPHATE:AMP PHOSPHOTRANSFERASE"/>
    <property type="match status" value="1"/>
</dbReference>
<dbReference type="Proteomes" id="UP000243205">
    <property type="component" value="Unassembled WGS sequence"/>
</dbReference>
<dbReference type="STRING" id="57664.SAMN05661003_103167"/>
<dbReference type="RefSeq" id="WP_092076777.1">
    <property type="nucleotide sequence ID" value="NZ_FNAQ01000003.1"/>
</dbReference>
<evidence type="ECO:0000313" key="3">
    <source>
        <dbReference type="Proteomes" id="UP000243205"/>
    </source>
</evidence>
<dbReference type="PANTHER" id="PTHR34383">
    <property type="entry name" value="POLYPHOSPHATE:AMP PHOSPHOTRANSFERASE-RELATED"/>
    <property type="match status" value="1"/>
</dbReference>
<dbReference type="InterPro" id="IPR027417">
    <property type="entry name" value="P-loop_NTPase"/>
</dbReference>
<dbReference type="SUPFAM" id="SSF52540">
    <property type="entry name" value="P-loop containing nucleoside triphosphate hydrolases"/>
    <property type="match status" value="2"/>
</dbReference>